<sequence length="455" mass="49589">MNSQSSLANAKLNPHPDRNSLPSHKYFPGWTMIGIAAMAQFLSAPGQSFSIAVFKDPMRTALGLTETQYSLAYGVATIVSACLLPIVGRMLDRWGARIILPSVAAGLAIACFCMSQIHTLTGLYIGFSLVRSLGQGALTLISVWMVGEWFERKRGRATALAGFGSAFSVMTIPFVNSWLITEYGWKTGWMFHSAAVAVCLILPGIFIVRNRPEDMGLYPDGIDPHLEPEPEVDEEGNVKKTKEPLITSTIESWTVRQVLRDPTFWKLLSVITTHALVGTGLIFHQIALLGSHGVSAKWALGMMSVQAICATILMFPAGWVTDRIPSRYILSFGMICLSLANLIALTMPALWMVVIYALLLGTTGSIFRSTATVVWINYYGRMNQGAVRGVAWSMMILASALGPLPVAMSIDFFGSYNPVLYLFTVMPLIAALAVWSAHPPKLYKDQKEISAGSGV</sequence>
<evidence type="ECO:0000256" key="3">
    <source>
        <dbReference type="ARBA" id="ARBA00023136"/>
    </source>
</evidence>
<dbReference type="GO" id="GO:0022857">
    <property type="term" value="F:transmembrane transporter activity"/>
    <property type="evidence" value="ECO:0007669"/>
    <property type="project" value="InterPro"/>
</dbReference>
<evidence type="ECO:0000259" key="6">
    <source>
        <dbReference type="PROSITE" id="PS50850"/>
    </source>
</evidence>
<evidence type="ECO:0000313" key="8">
    <source>
        <dbReference type="Proteomes" id="UP000318704"/>
    </source>
</evidence>
<evidence type="ECO:0000313" key="7">
    <source>
        <dbReference type="EMBL" id="QDT96556.1"/>
    </source>
</evidence>
<dbReference type="Proteomes" id="UP000318704">
    <property type="component" value="Chromosome"/>
</dbReference>
<keyword evidence="2 5" id="KW-1133">Transmembrane helix</keyword>
<dbReference type="PANTHER" id="PTHR11360:SF308">
    <property type="entry name" value="BLL3089 PROTEIN"/>
    <property type="match status" value="1"/>
</dbReference>
<feature type="transmembrane region" description="Helical" evidence="5">
    <location>
        <begin position="298"/>
        <end position="321"/>
    </location>
</feature>
<feature type="transmembrane region" description="Helical" evidence="5">
    <location>
        <begin position="328"/>
        <end position="347"/>
    </location>
</feature>
<feature type="transmembrane region" description="Helical" evidence="5">
    <location>
        <begin position="419"/>
        <end position="437"/>
    </location>
</feature>
<evidence type="ECO:0000256" key="2">
    <source>
        <dbReference type="ARBA" id="ARBA00022989"/>
    </source>
</evidence>
<dbReference type="Pfam" id="PF07690">
    <property type="entry name" value="MFS_1"/>
    <property type="match status" value="1"/>
</dbReference>
<feature type="region of interest" description="Disordered" evidence="4">
    <location>
        <begin position="1"/>
        <end position="20"/>
    </location>
</feature>
<dbReference type="InterPro" id="IPR050327">
    <property type="entry name" value="Proton-linked_MCT"/>
</dbReference>
<organism evidence="7 8">
    <name type="scientific">Gimesia aquarii</name>
    <dbReference type="NCBI Taxonomy" id="2527964"/>
    <lineage>
        <taxon>Bacteria</taxon>
        <taxon>Pseudomonadati</taxon>
        <taxon>Planctomycetota</taxon>
        <taxon>Planctomycetia</taxon>
        <taxon>Planctomycetales</taxon>
        <taxon>Planctomycetaceae</taxon>
        <taxon>Gimesia</taxon>
    </lineage>
</organism>
<feature type="transmembrane region" description="Helical" evidence="5">
    <location>
        <begin position="71"/>
        <end position="91"/>
    </location>
</feature>
<feature type="transmembrane region" description="Helical" evidence="5">
    <location>
        <begin position="27"/>
        <end position="51"/>
    </location>
</feature>
<dbReference type="InterPro" id="IPR036259">
    <property type="entry name" value="MFS_trans_sf"/>
</dbReference>
<protein>
    <submittedName>
        <fullName evidence="7">L-galactonate transporter</fullName>
    </submittedName>
</protein>
<feature type="transmembrane region" description="Helical" evidence="5">
    <location>
        <begin position="187"/>
        <end position="208"/>
    </location>
</feature>
<proteinExistence type="predicted"/>
<keyword evidence="1 5" id="KW-0812">Transmembrane</keyword>
<dbReference type="InterPro" id="IPR020846">
    <property type="entry name" value="MFS_dom"/>
</dbReference>
<accession>A0A517VU75</accession>
<reference evidence="7 8" key="1">
    <citation type="submission" date="2019-03" db="EMBL/GenBank/DDBJ databases">
        <title>Deep-cultivation of Planctomycetes and their phenomic and genomic characterization uncovers novel biology.</title>
        <authorList>
            <person name="Wiegand S."/>
            <person name="Jogler M."/>
            <person name="Boedeker C."/>
            <person name="Pinto D."/>
            <person name="Vollmers J."/>
            <person name="Rivas-Marin E."/>
            <person name="Kohn T."/>
            <person name="Peeters S.H."/>
            <person name="Heuer A."/>
            <person name="Rast P."/>
            <person name="Oberbeckmann S."/>
            <person name="Bunk B."/>
            <person name="Jeske O."/>
            <person name="Meyerdierks A."/>
            <person name="Storesund J.E."/>
            <person name="Kallscheuer N."/>
            <person name="Luecker S."/>
            <person name="Lage O.M."/>
            <person name="Pohl T."/>
            <person name="Merkel B.J."/>
            <person name="Hornburger P."/>
            <person name="Mueller R.-W."/>
            <person name="Bruemmer F."/>
            <person name="Labrenz M."/>
            <person name="Spormann A.M."/>
            <person name="Op den Camp H."/>
            <person name="Overmann J."/>
            <person name="Amann R."/>
            <person name="Jetten M.S.M."/>
            <person name="Mascher T."/>
            <person name="Medema M.H."/>
            <person name="Devos D.P."/>
            <person name="Kaster A.-K."/>
            <person name="Ovreas L."/>
            <person name="Rohde M."/>
            <person name="Galperin M.Y."/>
            <person name="Jogler C."/>
        </authorList>
    </citation>
    <scope>NUCLEOTIDE SEQUENCE [LARGE SCALE GENOMIC DNA]</scope>
    <source>
        <strain evidence="7 8">V144</strain>
    </source>
</reference>
<gene>
    <name evidence="7" type="primary">yjjL</name>
    <name evidence="7" type="ORF">V144x_20140</name>
</gene>
<keyword evidence="3 5" id="KW-0472">Membrane</keyword>
<dbReference type="InterPro" id="IPR011701">
    <property type="entry name" value="MFS"/>
</dbReference>
<feature type="domain" description="Major facilitator superfamily (MFS) profile" evidence="6">
    <location>
        <begin position="32"/>
        <end position="442"/>
    </location>
</feature>
<dbReference type="PROSITE" id="PS50850">
    <property type="entry name" value="MFS"/>
    <property type="match status" value="1"/>
</dbReference>
<feature type="transmembrane region" description="Helical" evidence="5">
    <location>
        <begin position="353"/>
        <end position="378"/>
    </location>
</feature>
<dbReference type="Gene3D" id="1.20.1250.20">
    <property type="entry name" value="MFS general substrate transporter like domains"/>
    <property type="match status" value="2"/>
</dbReference>
<dbReference type="AlphaFoldDB" id="A0A517VU75"/>
<evidence type="ECO:0000256" key="5">
    <source>
        <dbReference type="SAM" id="Phobius"/>
    </source>
</evidence>
<feature type="transmembrane region" description="Helical" evidence="5">
    <location>
        <begin position="159"/>
        <end position="181"/>
    </location>
</feature>
<dbReference type="RefSeq" id="WP_144984895.1">
    <property type="nucleotide sequence ID" value="NZ_CP037920.1"/>
</dbReference>
<feature type="transmembrane region" description="Helical" evidence="5">
    <location>
        <begin position="264"/>
        <end position="286"/>
    </location>
</feature>
<feature type="transmembrane region" description="Helical" evidence="5">
    <location>
        <begin position="98"/>
        <end position="117"/>
    </location>
</feature>
<dbReference type="KEGG" id="gaw:V144x_20140"/>
<feature type="transmembrane region" description="Helical" evidence="5">
    <location>
        <begin position="123"/>
        <end position="147"/>
    </location>
</feature>
<evidence type="ECO:0000256" key="4">
    <source>
        <dbReference type="SAM" id="MobiDB-lite"/>
    </source>
</evidence>
<feature type="transmembrane region" description="Helical" evidence="5">
    <location>
        <begin position="390"/>
        <end position="413"/>
    </location>
</feature>
<dbReference type="PANTHER" id="PTHR11360">
    <property type="entry name" value="MONOCARBOXYLATE TRANSPORTER"/>
    <property type="match status" value="1"/>
</dbReference>
<dbReference type="EMBL" id="CP037920">
    <property type="protein sequence ID" value="QDT96556.1"/>
    <property type="molecule type" value="Genomic_DNA"/>
</dbReference>
<dbReference type="SUPFAM" id="SSF103473">
    <property type="entry name" value="MFS general substrate transporter"/>
    <property type="match status" value="1"/>
</dbReference>
<name>A0A517VU75_9PLAN</name>
<evidence type="ECO:0000256" key="1">
    <source>
        <dbReference type="ARBA" id="ARBA00022692"/>
    </source>
</evidence>